<name>A0A3P7KXF4_DIBLA</name>
<keyword evidence="1" id="KW-0472">Membrane</keyword>
<evidence type="ECO:0000313" key="2">
    <source>
        <dbReference type="EMBL" id="VDN09795.1"/>
    </source>
</evidence>
<feature type="transmembrane region" description="Helical" evidence="1">
    <location>
        <begin position="24"/>
        <end position="44"/>
    </location>
</feature>
<feature type="transmembrane region" description="Helical" evidence="1">
    <location>
        <begin position="101"/>
        <end position="119"/>
    </location>
</feature>
<dbReference type="OrthoDB" id="6256425at2759"/>
<feature type="transmembrane region" description="Helical" evidence="1">
    <location>
        <begin position="295"/>
        <end position="323"/>
    </location>
</feature>
<evidence type="ECO:0000313" key="3">
    <source>
        <dbReference type="Proteomes" id="UP000281553"/>
    </source>
</evidence>
<gene>
    <name evidence="2" type="ORF">DILT_LOCUS5626</name>
</gene>
<keyword evidence="1" id="KW-1133">Transmembrane helix</keyword>
<proteinExistence type="predicted"/>
<dbReference type="Proteomes" id="UP000281553">
    <property type="component" value="Unassembled WGS sequence"/>
</dbReference>
<evidence type="ECO:0008006" key="4">
    <source>
        <dbReference type="Google" id="ProtNLM"/>
    </source>
</evidence>
<feature type="transmembrane region" description="Helical" evidence="1">
    <location>
        <begin position="140"/>
        <end position="160"/>
    </location>
</feature>
<organism evidence="2 3">
    <name type="scientific">Dibothriocephalus latus</name>
    <name type="common">Fish tapeworm</name>
    <name type="synonym">Diphyllobothrium latum</name>
    <dbReference type="NCBI Taxonomy" id="60516"/>
    <lineage>
        <taxon>Eukaryota</taxon>
        <taxon>Metazoa</taxon>
        <taxon>Spiralia</taxon>
        <taxon>Lophotrochozoa</taxon>
        <taxon>Platyhelminthes</taxon>
        <taxon>Cestoda</taxon>
        <taxon>Eucestoda</taxon>
        <taxon>Diphyllobothriidea</taxon>
        <taxon>Diphyllobothriidae</taxon>
        <taxon>Dibothriocephalus</taxon>
    </lineage>
</organism>
<evidence type="ECO:0000256" key="1">
    <source>
        <dbReference type="SAM" id="Phobius"/>
    </source>
</evidence>
<feature type="transmembrane region" description="Helical" evidence="1">
    <location>
        <begin position="254"/>
        <end position="275"/>
    </location>
</feature>
<feature type="transmembrane region" description="Helical" evidence="1">
    <location>
        <begin position="188"/>
        <end position="208"/>
    </location>
</feature>
<reference evidence="2 3" key="1">
    <citation type="submission" date="2018-11" db="EMBL/GenBank/DDBJ databases">
        <authorList>
            <consortium name="Pathogen Informatics"/>
        </authorList>
    </citation>
    <scope>NUCLEOTIDE SEQUENCE [LARGE SCALE GENOMIC DNA]</scope>
</reference>
<dbReference type="SUPFAM" id="SSF81321">
    <property type="entry name" value="Family A G protein-coupled receptor-like"/>
    <property type="match status" value="1"/>
</dbReference>
<dbReference type="Gene3D" id="1.20.1070.10">
    <property type="entry name" value="Rhodopsin 7-helix transmembrane proteins"/>
    <property type="match status" value="1"/>
</dbReference>
<protein>
    <recommendedName>
        <fullName evidence="4">G-protein coupled receptors family 1 profile domain-containing protein</fullName>
    </recommendedName>
</protein>
<dbReference type="EMBL" id="UYRU01047796">
    <property type="protein sequence ID" value="VDN09795.1"/>
    <property type="molecule type" value="Genomic_DNA"/>
</dbReference>
<keyword evidence="1" id="KW-0812">Transmembrane</keyword>
<dbReference type="AlphaFoldDB" id="A0A3P7KXF4"/>
<sequence length="330" mass="37939">MYTEESKTFWHCVPSTNFPNVVDIFFYIFETTGLLLNAFVLAGLSKAHPIPRTSLMLLRSISVCCLLTAFMNFLEDVYPFSWRSHNYHFDRLVCIFWRSRFFYWIFVVMGTHYLVFFCFDRLAVIENAREYKNVVEEHRILAYHITAVIGGILLTMPQVLTVNLQGDTCDCAPTQVNIPFLSVIYAHVYVWFSLMFIFVTCVLAYVCYRLVKAVRDPSGHNRTDDLCLMTLQSEACVRGVQSAPPLSWRSASMCILPLALSYSLTFVYDCIYQFLSALSLTTFIINSTQQQVGALLLVVNTSLLPCILLLYIPALRSFVVLVLQKLRLHR</sequence>
<feature type="transmembrane region" description="Helical" evidence="1">
    <location>
        <begin position="56"/>
        <end position="74"/>
    </location>
</feature>
<keyword evidence="3" id="KW-1185">Reference proteome</keyword>
<accession>A0A3P7KXF4</accession>